<protein>
    <submittedName>
        <fullName evidence="2">Uncharacterized protein</fullName>
    </submittedName>
</protein>
<keyword evidence="3" id="KW-1185">Reference proteome</keyword>
<accession>A0ABX2FXP9</accession>
<dbReference type="Proteomes" id="UP001516061">
    <property type="component" value="Unassembled WGS sequence"/>
</dbReference>
<name>A0ABX2FXP9_9BURK</name>
<feature type="region of interest" description="Disordered" evidence="1">
    <location>
        <begin position="1"/>
        <end position="23"/>
    </location>
</feature>
<reference evidence="2 3" key="1">
    <citation type="submission" date="2020-05" db="EMBL/GenBank/DDBJ databases">
        <title>Genomic Encyclopedia of Type Strains, Phase IV (KMG-V): Genome sequencing to study the core and pangenomes of soil and plant-associated prokaryotes.</title>
        <authorList>
            <person name="Whitman W."/>
        </authorList>
    </citation>
    <scope>NUCLEOTIDE SEQUENCE [LARGE SCALE GENOMIC DNA]</scope>
    <source>
        <strain evidence="2 3">C29</strain>
    </source>
</reference>
<sequence>MARLIAHYPIKHDGGTAQPGDAFEGDESLIEQGLAEADPSTPPVEPVPPQQPTRAVRRAAADPSADAVAAGA</sequence>
<feature type="compositionally biased region" description="Pro residues" evidence="1">
    <location>
        <begin position="40"/>
        <end position="51"/>
    </location>
</feature>
<comment type="caution">
    <text evidence="2">The sequence shown here is derived from an EMBL/GenBank/DDBJ whole genome shotgun (WGS) entry which is preliminary data.</text>
</comment>
<evidence type="ECO:0000313" key="2">
    <source>
        <dbReference type="EMBL" id="NRT54799.1"/>
    </source>
</evidence>
<feature type="compositionally biased region" description="Low complexity" evidence="1">
    <location>
        <begin position="61"/>
        <end position="72"/>
    </location>
</feature>
<organism evidence="2 3">
    <name type="scientific">Sphaerotilus uruguayifluvii</name>
    <dbReference type="NCBI Taxonomy" id="2735897"/>
    <lineage>
        <taxon>Bacteria</taxon>
        <taxon>Pseudomonadati</taxon>
        <taxon>Pseudomonadota</taxon>
        <taxon>Betaproteobacteria</taxon>
        <taxon>Burkholderiales</taxon>
        <taxon>Sphaerotilaceae</taxon>
        <taxon>Sphaerotilus</taxon>
    </lineage>
</organism>
<evidence type="ECO:0000256" key="1">
    <source>
        <dbReference type="SAM" id="MobiDB-lite"/>
    </source>
</evidence>
<gene>
    <name evidence="2" type="ORF">HNQ01_000509</name>
</gene>
<evidence type="ECO:0000313" key="3">
    <source>
        <dbReference type="Proteomes" id="UP001516061"/>
    </source>
</evidence>
<proteinExistence type="predicted"/>
<dbReference type="EMBL" id="JABSNM010000002">
    <property type="protein sequence ID" value="NRT54799.1"/>
    <property type="molecule type" value="Genomic_DNA"/>
</dbReference>
<dbReference type="RefSeq" id="WP_173803765.1">
    <property type="nucleotide sequence ID" value="NZ_JABSNM010000002.1"/>
</dbReference>
<feature type="region of interest" description="Disordered" evidence="1">
    <location>
        <begin position="35"/>
        <end position="72"/>
    </location>
</feature>